<dbReference type="RefSeq" id="WP_097233457.1">
    <property type="nucleotide sequence ID" value="NZ_OCNE01000022.1"/>
</dbReference>
<reference evidence="2 3" key="1">
    <citation type="submission" date="2017-09" db="EMBL/GenBank/DDBJ databases">
        <authorList>
            <person name="Ehlers B."/>
            <person name="Leendertz F.H."/>
        </authorList>
    </citation>
    <scope>NUCLEOTIDE SEQUENCE [LARGE SCALE GENOMIC DNA]</scope>
    <source>
        <strain evidence="2 3">CGMCC 4.7095</strain>
    </source>
</reference>
<protein>
    <submittedName>
        <fullName evidence="2">Uncharacterized protein</fullName>
    </submittedName>
</protein>
<dbReference type="EMBL" id="OCNE01000022">
    <property type="protein sequence ID" value="SOD65490.1"/>
    <property type="molecule type" value="Genomic_DNA"/>
</dbReference>
<accession>A0A286E3K8</accession>
<evidence type="ECO:0000256" key="1">
    <source>
        <dbReference type="SAM" id="MobiDB-lite"/>
    </source>
</evidence>
<feature type="compositionally biased region" description="Basic and acidic residues" evidence="1">
    <location>
        <begin position="51"/>
        <end position="67"/>
    </location>
</feature>
<evidence type="ECO:0000313" key="3">
    <source>
        <dbReference type="Proteomes" id="UP000219072"/>
    </source>
</evidence>
<name>A0A286E3K8_9ACTN</name>
<dbReference type="Proteomes" id="UP000219072">
    <property type="component" value="Unassembled WGS sequence"/>
</dbReference>
<dbReference type="AlphaFoldDB" id="A0A286E3K8"/>
<keyword evidence="3" id="KW-1185">Reference proteome</keyword>
<sequence length="81" mass="9298">MSHEIHAHQERRLTLLAEAERERLARQATVARPAGRRGGPLRRALARATRRSAEREQERGRRERERGGGLLARAGRRRAEV</sequence>
<evidence type="ECO:0000313" key="2">
    <source>
        <dbReference type="EMBL" id="SOD65490.1"/>
    </source>
</evidence>
<proteinExistence type="predicted"/>
<feature type="region of interest" description="Disordered" evidence="1">
    <location>
        <begin position="29"/>
        <end position="81"/>
    </location>
</feature>
<gene>
    <name evidence="2" type="ORF">SAMN06297387_12228</name>
</gene>
<organism evidence="2 3">
    <name type="scientific">Streptomyces zhaozhouensis</name>
    <dbReference type="NCBI Taxonomy" id="1300267"/>
    <lineage>
        <taxon>Bacteria</taxon>
        <taxon>Bacillati</taxon>
        <taxon>Actinomycetota</taxon>
        <taxon>Actinomycetes</taxon>
        <taxon>Kitasatosporales</taxon>
        <taxon>Streptomycetaceae</taxon>
        <taxon>Streptomyces</taxon>
    </lineage>
</organism>